<evidence type="ECO:0000313" key="2">
    <source>
        <dbReference type="Proteomes" id="UP000601435"/>
    </source>
</evidence>
<dbReference type="OrthoDB" id="10620264at2759"/>
<dbReference type="AlphaFoldDB" id="A0A812W9Z8"/>
<proteinExistence type="predicted"/>
<name>A0A812W9Z8_9DINO</name>
<comment type="caution">
    <text evidence="1">The sequence shown here is derived from an EMBL/GenBank/DDBJ whole genome shotgun (WGS) entry which is preliminary data.</text>
</comment>
<reference evidence="1" key="1">
    <citation type="submission" date="2021-02" db="EMBL/GenBank/DDBJ databases">
        <authorList>
            <person name="Dougan E. K."/>
            <person name="Rhodes N."/>
            <person name="Thang M."/>
            <person name="Chan C."/>
        </authorList>
    </citation>
    <scope>NUCLEOTIDE SEQUENCE</scope>
</reference>
<gene>
    <name evidence="1" type="ORF">SNEC2469_LOCUS19130</name>
</gene>
<evidence type="ECO:0000313" key="1">
    <source>
        <dbReference type="EMBL" id="CAE7668790.1"/>
    </source>
</evidence>
<protein>
    <submittedName>
        <fullName evidence="1">Uncharacterized protein</fullName>
    </submittedName>
</protein>
<sequence>MQLERSLEFQVVSSPLGFKVRLYPKQDGLVKAEDKMGASEANAAVGGCNDGHGRTGKEEPASLSLLCPSRNFRIELPQALASVLNALRQLCPDASLGSYTQAGDRVCVLVRLALGSQGLRRSKVV</sequence>
<dbReference type="Proteomes" id="UP000601435">
    <property type="component" value="Unassembled WGS sequence"/>
</dbReference>
<accession>A0A812W9Z8</accession>
<organism evidence="1 2">
    <name type="scientific">Symbiodinium necroappetens</name>
    <dbReference type="NCBI Taxonomy" id="1628268"/>
    <lineage>
        <taxon>Eukaryota</taxon>
        <taxon>Sar</taxon>
        <taxon>Alveolata</taxon>
        <taxon>Dinophyceae</taxon>
        <taxon>Suessiales</taxon>
        <taxon>Symbiodiniaceae</taxon>
        <taxon>Symbiodinium</taxon>
    </lineage>
</organism>
<keyword evidence="2" id="KW-1185">Reference proteome</keyword>
<dbReference type="EMBL" id="CAJNJA010032598">
    <property type="protein sequence ID" value="CAE7668790.1"/>
    <property type="molecule type" value="Genomic_DNA"/>
</dbReference>